<gene>
    <name evidence="1" type="ORF">HMPREF0220_2667</name>
</gene>
<evidence type="ECO:0000313" key="1">
    <source>
        <dbReference type="EMBL" id="EFH06316.1"/>
    </source>
</evidence>
<proteinExistence type="predicted"/>
<organism evidence="1 2">
    <name type="scientific">Clostridioides difficile NAP08</name>
    <dbReference type="NCBI Taxonomy" id="525259"/>
    <lineage>
        <taxon>Bacteria</taxon>
        <taxon>Bacillati</taxon>
        <taxon>Bacillota</taxon>
        <taxon>Clostridia</taxon>
        <taxon>Peptostreptococcales</taxon>
        <taxon>Peptostreptococcaceae</taxon>
        <taxon>Clostridioides</taxon>
    </lineage>
</organism>
<name>D5Q6Y5_CLODI</name>
<accession>D5Q6Y5</accession>
<reference evidence="1 2" key="1">
    <citation type="submission" date="2010-05" db="EMBL/GenBank/DDBJ databases">
        <authorList>
            <person name="Qin X."/>
            <person name="Bachman B."/>
            <person name="Battles P."/>
            <person name="Bell A."/>
            <person name="Bess C."/>
            <person name="Bickham C."/>
            <person name="Chaboub L."/>
            <person name="Chen D."/>
            <person name="Coyle M."/>
            <person name="Deiros D.R."/>
            <person name="Dinh H."/>
            <person name="Forbes L."/>
            <person name="Fowler G."/>
            <person name="Francisco L."/>
            <person name="Fu Q."/>
            <person name="Gubbala S."/>
            <person name="Hale W."/>
            <person name="Han Y."/>
            <person name="Hemphill L."/>
            <person name="Highlander S.K."/>
            <person name="Hirani K."/>
            <person name="Hogues M."/>
            <person name="Jackson L."/>
            <person name="Jakkamsetti A."/>
            <person name="Javaid M."/>
            <person name="Jiang H."/>
            <person name="Korchina V."/>
            <person name="Kovar C."/>
            <person name="Lara F."/>
            <person name="Lee S."/>
            <person name="Mata R."/>
            <person name="Mathew T."/>
            <person name="Moen C."/>
            <person name="Morales K."/>
            <person name="Munidasa M."/>
            <person name="Nazareth L."/>
            <person name="Ngo R."/>
            <person name="Nguyen L."/>
            <person name="Okwuonu G."/>
            <person name="Ongeri F."/>
            <person name="Patil S."/>
            <person name="Petrosino J."/>
            <person name="Pham C."/>
            <person name="Pham P."/>
            <person name="Pu L.-L."/>
            <person name="Puazo M."/>
            <person name="Raj R."/>
            <person name="Reid J."/>
            <person name="Rouhana J."/>
            <person name="Saada N."/>
            <person name="Shang Y."/>
            <person name="Simmons D."/>
            <person name="Thornton R."/>
            <person name="Warren J."/>
            <person name="Weissenberger G."/>
            <person name="Zhang J."/>
            <person name="Zhang L."/>
            <person name="Zhou C."/>
            <person name="Zhu D."/>
            <person name="Muzny D."/>
            <person name="Worley K."/>
            <person name="Gibbs R."/>
        </authorList>
    </citation>
    <scope>NUCLEOTIDE SEQUENCE [LARGE SCALE GENOMIC DNA]</scope>
    <source>
        <strain evidence="1 2">NAP08</strain>
    </source>
</reference>
<dbReference type="EMBL" id="ADNX01000060">
    <property type="protein sequence ID" value="EFH06316.1"/>
    <property type="molecule type" value="Genomic_DNA"/>
</dbReference>
<evidence type="ECO:0000313" key="2">
    <source>
        <dbReference type="Proteomes" id="UP000003227"/>
    </source>
</evidence>
<sequence>MIYFYVYIFDCFNEKVKMYSQYIFTLAEVIVTYKVQKNYIFIKVGKSKRVFLGKT</sequence>
<dbReference type="AlphaFoldDB" id="D5Q6Y5"/>
<dbReference type="HOGENOM" id="CLU_3028257_0_0_9"/>
<comment type="caution">
    <text evidence="1">The sequence shown here is derived from an EMBL/GenBank/DDBJ whole genome shotgun (WGS) entry which is preliminary data.</text>
</comment>
<dbReference type="Proteomes" id="UP000003227">
    <property type="component" value="Unassembled WGS sequence"/>
</dbReference>
<protein>
    <submittedName>
        <fullName evidence="1">Uncharacterized protein</fullName>
    </submittedName>
</protein>